<reference evidence="1 2" key="1">
    <citation type="journal article" date="2003" name="Virology">
        <title>A novel porcine gammaherpesvirus.</title>
        <authorList>
            <person name="Chmielewicz B."/>
            <person name="Goltz M."/>
            <person name="Franz T."/>
            <person name="Bauer C."/>
            <person name="Brema S."/>
            <person name="Ellerbrok H."/>
            <person name="Beckmann S."/>
            <person name="Rziha H.J."/>
            <person name="Lahrmann K.H."/>
            <person name="Romero C."/>
            <person name="Ehlers B."/>
        </authorList>
    </citation>
    <scope>NUCLEOTIDE SEQUENCE [LARGE SCALE GENOMIC DNA]</scope>
    <source>
        <strain evidence="1">489</strain>
    </source>
</reference>
<dbReference type="Proteomes" id="UP000325694">
    <property type="component" value="Segment"/>
</dbReference>
<accession>Q772V4</accession>
<evidence type="ECO:0000313" key="2">
    <source>
        <dbReference type="Proteomes" id="UP000325694"/>
    </source>
</evidence>
<name>Q772V4_9GAMA</name>
<sequence>MVVGSPRVSLIVLSICTREHLVNRSIVSYCWLVSSYVDCLSIVTGRVQVITDVDVNDPGTVTASCGHPLPMNM</sequence>
<organism evidence="1 2">
    <name type="scientific">Suid gammaherpesvirus 5</name>
    <dbReference type="NCBI Taxonomy" id="1960251"/>
    <lineage>
        <taxon>Viruses</taxon>
        <taxon>Duplodnaviria</taxon>
        <taxon>Heunggongvirae</taxon>
        <taxon>Peploviricota</taxon>
        <taxon>Herviviricetes</taxon>
        <taxon>Herpesvirales</taxon>
        <taxon>Orthoherpesviridae</taxon>
        <taxon>Gammaherpesvirinae</taxon>
        <taxon>Macavirus</taxon>
        <taxon>Macavirus suidgamma5</taxon>
    </lineage>
</organism>
<dbReference type="EMBL" id="AY170316">
    <property type="protein sequence ID" value="AAO12308.1"/>
    <property type="molecule type" value="Genomic_DNA"/>
</dbReference>
<dbReference type="KEGG" id="vg:65101077"/>
<protein>
    <submittedName>
        <fullName evidence="1">Uncharacterized protein</fullName>
    </submittedName>
</protein>
<keyword evidence="2" id="KW-1185">Reference proteome</keyword>
<evidence type="ECO:0000313" key="1">
    <source>
        <dbReference type="EMBL" id="AAO12308.1"/>
    </source>
</evidence>
<proteinExistence type="predicted"/>